<evidence type="ECO:0000313" key="1">
    <source>
        <dbReference type="EMBL" id="KAG8182700.1"/>
    </source>
</evidence>
<evidence type="ECO:0000313" key="2">
    <source>
        <dbReference type="Proteomes" id="UP000827092"/>
    </source>
</evidence>
<gene>
    <name evidence="1" type="ORF">JTE90_017678</name>
</gene>
<sequence>MDSLVHLLETQQCSITQLSTTNQSQYLTHHFAISGETSFPNYTRKHRLFDAFARPLPITPSNPRDSVSVGS</sequence>
<accession>A0AAV6UE73</accession>
<dbReference type="AlphaFoldDB" id="A0AAV6UE73"/>
<name>A0AAV6UE73_9ARAC</name>
<comment type="caution">
    <text evidence="1">The sequence shown here is derived from an EMBL/GenBank/DDBJ whole genome shotgun (WGS) entry which is preliminary data.</text>
</comment>
<proteinExistence type="predicted"/>
<dbReference type="Proteomes" id="UP000827092">
    <property type="component" value="Unassembled WGS sequence"/>
</dbReference>
<dbReference type="EMBL" id="JAFNEN010000452">
    <property type="protein sequence ID" value="KAG8182700.1"/>
    <property type="molecule type" value="Genomic_DNA"/>
</dbReference>
<protein>
    <submittedName>
        <fullName evidence="1">Uncharacterized protein</fullName>
    </submittedName>
</protein>
<organism evidence="1 2">
    <name type="scientific">Oedothorax gibbosus</name>
    <dbReference type="NCBI Taxonomy" id="931172"/>
    <lineage>
        <taxon>Eukaryota</taxon>
        <taxon>Metazoa</taxon>
        <taxon>Ecdysozoa</taxon>
        <taxon>Arthropoda</taxon>
        <taxon>Chelicerata</taxon>
        <taxon>Arachnida</taxon>
        <taxon>Araneae</taxon>
        <taxon>Araneomorphae</taxon>
        <taxon>Entelegynae</taxon>
        <taxon>Araneoidea</taxon>
        <taxon>Linyphiidae</taxon>
        <taxon>Erigoninae</taxon>
        <taxon>Oedothorax</taxon>
    </lineage>
</organism>
<keyword evidence="2" id="KW-1185">Reference proteome</keyword>
<reference evidence="1 2" key="1">
    <citation type="journal article" date="2022" name="Nat. Ecol. Evol.">
        <title>A masculinizing supergene underlies an exaggerated male reproductive morph in a spider.</title>
        <authorList>
            <person name="Hendrickx F."/>
            <person name="De Corte Z."/>
            <person name="Sonet G."/>
            <person name="Van Belleghem S.M."/>
            <person name="Kostlbacher S."/>
            <person name="Vangestel C."/>
        </authorList>
    </citation>
    <scope>NUCLEOTIDE SEQUENCE [LARGE SCALE GENOMIC DNA]</scope>
    <source>
        <strain evidence="1">W744_W776</strain>
    </source>
</reference>